<gene>
    <name evidence="1" type="ORF">E7272_03920</name>
</gene>
<name>A0A927U614_9FIRM</name>
<protein>
    <recommendedName>
        <fullName evidence="3">Rpn family recombination-promoting nuclease/putative transposase</fullName>
    </recommendedName>
</protein>
<dbReference type="AlphaFoldDB" id="A0A927U614"/>
<dbReference type="Proteomes" id="UP000766246">
    <property type="component" value="Unassembled WGS sequence"/>
</dbReference>
<sequence>MIIPFDLFGLGKYVYTFEEVCREYPELSLNDGAKRIFINTHGKNTEDVSPEFVALMKFIEYNKSEDKINSSPNLDMIVNRVSQVKANEEVGVKYMQRWEEEAIIRHEEREAGREEGREEGTILNIKNLMKNMKLTAEQAMEALGIDKSEFSKYMTML</sequence>
<evidence type="ECO:0000313" key="1">
    <source>
        <dbReference type="EMBL" id="MBE5918971.1"/>
    </source>
</evidence>
<evidence type="ECO:0008006" key="3">
    <source>
        <dbReference type="Google" id="ProtNLM"/>
    </source>
</evidence>
<reference evidence="1" key="1">
    <citation type="submission" date="2019-04" db="EMBL/GenBank/DDBJ databases">
        <title>Evolution of Biomass-Degrading Anaerobic Consortia Revealed by Metagenomics.</title>
        <authorList>
            <person name="Peng X."/>
        </authorList>
    </citation>
    <scope>NUCLEOTIDE SEQUENCE</scope>
    <source>
        <strain evidence="1">SIG311</strain>
    </source>
</reference>
<comment type="caution">
    <text evidence="1">The sequence shown here is derived from an EMBL/GenBank/DDBJ whole genome shotgun (WGS) entry which is preliminary data.</text>
</comment>
<proteinExistence type="predicted"/>
<dbReference type="EMBL" id="SVER01000008">
    <property type="protein sequence ID" value="MBE5918971.1"/>
    <property type="molecule type" value="Genomic_DNA"/>
</dbReference>
<evidence type="ECO:0000313" key="2">
    <source>
        <dbReference type="Proteomes" id="UP000766246"/>
    </source>
</evidence>
<organism evidence="1 2">
    <name type="scientific">Pseudobutyrivibrio ruminis</name>
    <dbReference type="NCBI Taxonomy" id="46206"/>
    <lineage>
        <taxon>Bacteria</taxon>
        <taxon>Bacillati</taxon>
        <taxon>Bacillota</taxon>
        <taxon>Clostridia</taxon>
        <taxon>Lachnospirales</taxon>
        <taxon>Lachnospiraceae</taxon>
        <taxon>Pseudobutyrivibrio</taxon>
    </lineage>
</organism>
<accession>A0A927U614</accession>